<dbReference type="PANTHER" id="PTHR30518">
    <property type="entry name" value="ENDOLYTIC MUREIN TRANSGLYCOSYLASE"/>
    <property type="match status" value="1"/>
</dbReference>
<dbReference type="Gene3D" id="3.30.160.60">
    <property type="entry name" value="Classic Zinc Finger"/>
    <property type="match status" value="1"/>
</dbReference>
<evidence type="ECO:0000256" key="5">
    <source>
        <dbReference type="ARBA" id="ARBA00023239"/>
    </source>
</evidence>
<evidence type="ECO:0000256" key="6">
    <source>
        <dbReference type="ARBA" id="ARBA00023316"/>
    </source>
</evidence>
<proteinExistence type="inferred from homology"/>
<dbReference type="EC" id="4.2.2.29" evidence="7"/>
<dbReference type="RefSeq" id="WP_341876781.1">
    <property type="nucleotide sequence ID" value="NZ_CP121687.1"/>
</dbReference>
<keyword evidence="1 7" id="KW-1003">Cell membrane</keyword>
<dbReference type="EMBL" id="CP121687">
    <property type="protein sequence ID" value="WZL69793.1"/>
    <property type="molecule type" value="Genomic_DNA"/>
</dbReference>
<evidence type="ECO:0000256" key="4">
    <source>
        <dbReference type="ARBA" id="ARBA00023136"/>
    </source>
</evidence>
<reference evidence="8 9" key="1">
    <citation type="submission" date="2023-03" db="EMBL/GenBank/DDBJ databases">
        <title>Novel Species.</title>
        <authorList>
            <person name="Ma S."/>
        </authorList>
    </citation>
    <scope>NUCLEOTIDE SEQUENCE [LARGE SCALE GENOMIC DNA]</scope>
    <source>
        <strain evidence="8 9">LIND6LT2</strain>
    </source>
</reference>
<evidence type="ECO:0000256" key="1">
    <source>
        <dbReference type="ARBA" id="ARBA00022475"/>
    </source>
</evidence>
<comment type="similarity">
    <text evidence="7">Belongs to the transglycosylase MltG family.</text>
</comment>
<keyword evidence="6 7" id="KW-0961">Cell wall biogenesis/degradation</keyword>
<comment type="subcellular location">
    <subcellularLocation>
        <location evidence="7">Cell membrane</location>
        <topology evidence="7">Single-pass membrane protein</topology>
    </subcellularLocation>
</comment>
<dbReference type="PROSITE" id="PS51257">
    <property type="entry name" value="PROKAR_LIPOPROTEIN"/>
    <property type="match status" value="1"/>
</dbReference>
<evidence type="ECO:0000313" key="8">
    <source>
        <dbReference type="EMBL" id="WZL69793.1"/>
    </source>
</evidence>
<dbReference type="NCBIfam" id="TIGR00247">
    <property type="entry name" value="endolytic transglycosylase MltG"/>
    <property type="match status" value="1"/>
</dbReference>
<dbReference type="HAMAP" id="MF_02065">
    <property type="entry name" value="MltG"/>
    <property type="match status" value="1"/>
</dbReference>
<evidence type="ECO:0000313" key="9">
    <source>
        <dbReference type="Proteomes" id="UP001486565"/>
    </source>
</evidence>
<keyword evidence="5 7" id="KW-0456">Lyase</keyword>
<dbReference type="Pfam" id="PF02618">
    <property type="entry name" value="YceG"/>
    <property type="match status" value="1"/>
</dbReference>
<evidence type="ECO:0000256" key="3">
    <source>
        <dbReference type="ARBA" id="ARBA00022989"/>
    </source>
</evidence>
<comment type="catalytic activity">
    <reaction evidence="7">
        <text>a peptidoglycan chain = a peptidoglycan chain with N-acetyl-1,6-anhydromuramyl-[peptide] at the reducing end + a peptidoglycan chain with N-acetylglucosamine at the non-reducing end.</text>
        <dbReference type="EC" id="4.2.2.29"/>
    </reaction>
</comment>
<keyword evidence="3 7" id="KW-1133">Transmembrane helix</keyword>
<keyword evidence="9" id="KW-1185">Reference proteome</keyword>
<gene>
    <name evidence="7 8" type="primary">mltG</name>
    <name evidence="8" type="ORF">QBE51_13615</name>
</gene>
<keyword evidence="2 7" id="KW-0812">Transmembrane</keyword>
<dbReference type="Gene3D" id="3.30.1490.480">
    <property type="entry name" value="Endolytic murein transglycosylase"/>
    <property type="match status" value="1"/>
</dbReference>
<sequence>MMDIIKKWVINYYLWLMLGCSILAIGFAGVSIYQAYQLLTLDVPAISQKSFRIIPKPQEQAIVDTITVNVSPGDTVEMISQKLEQCGVISREDLFAYLKQSQVNLEGVVFEGEYSIPVPAAPEEIYAILTKPYEAWIQNEANRFISLGRTPIEIITIASMIEKEAAEDSERPIIAGVIYNRLKKNMKLQIDATVIYALGEHKSRLTYEDLKINSPYNTYIIEGLPPSPICTPRKASIEAALNPDMHSYFYYVLSAYGSTKHLFAETYDEHLNNVAKYKTTLN</sequence>
<dbReference type="Proteomes" id="UP001486565">
    <property type="component" value="Chromosome"/>
</dbReference>
<organism evidence="8 9">
    <name type="scientific">Defluviitalea saccharophila</name>
    <dbReference type="NCBI Taxonomy" id="879970"/>
    <lineage>
        <taxon>Bacteria</taxon>
        <taxon>Bacillati</taxon>
        <taxon>Bacillota</taxon>
        <taxon>Clostridia</taxon>
        <taxon>Lachnospirales</taxon>
        <taxon>Defluviitaleaceae</taxon>
        <taxon>Defluviitalea</taxon>
    </lineage>
</organism>
<keyword evidence="4 7" id="KW-0472">Membrane</keyword>
<feature type="site" description="Important for catalytic activity" evidence="7">
    <location>
        <position position="164"/>
    </location>
</feature>
<evidence type="ECO:0000256" key="2">
    <source>
        <dbReference type="ARBA" id="ARBA00022692"/>
    </source>
</evidence>
<comment type="function">
    <text evidence="7">Functions as a peptidoglycan terminase that cleaves nascent peptidoglycan strands endolytically to terminate their elongation.</text>
</comment>
<accession>A0ABZ2Y368</accession>
<evidence type="ECO:0000256" key="7">
    <source>
        <dbReference type="HAMAP-Rule" id="MF_02065"/>
    </source>
</evidence>
<dbReference type="PANTHER" id="PTHR30518:SF2">
    <property type="entry name" value="ENDOLYTIC MUREIN TRANSGLYCOSYLASE"/>
    <property type="match status" value="1"/>
</dbReference>
<name>A0ABZ2Y368_9FIRM</name>
<feature type="transmembrane region" description="Helical" evidence="7">
    <location>
        <begin position="12"/>
        <end position="36"/>
    </location>
</feature>
<dbReference type="InterPro" id="IPR003770">
    <property type="entry name" value="MLTG-like"/>
</dbReference>
<protein>
    <recommendedName>
        <fullName evidence="7">Endolytic murein transglycosylase</fullName>
        <ecNumber evidence="7">4.2.2.29</ecNumber>
    </recommendedName>
    <alternativeName>
        <fullName evidence="7">Peptidoglycan lytic transglycosylase</fullName>
    </alternativeName>
    <alternativeName>
        <fullName evidence="7">Peptidoglycan polymerization terminase</fullName>
    </alternativeName>
</protein>